<reference evidence="2 3" key="1">
    <citation type="submission" date="2019-03" db="EMBL/GenBank/DDBJ databases">
        <authorList>
            <person name="Gaulin E."/>
            <person name="Dumas B."/>
        </authorList>
    </citation>
    <scope>NUCLEOTIDE SEQUENCE [LARGE SCALE GENOMIC DNA]</scope>
    <source>
        <strain evidence="2">CBS 568.67</strain>
    </source>
</reference>
<reference evidence="1" key="2">
    <citation type="submission" date="2019-06" db="EMBL/GenBank/DDBJ databases">
        <title>Genomics analysis of Aphanomyces spp. identifies a new class of oomycete effector associated with host adaptation.</title>
        <authorList>
            <person name="Gaulin E."/>
        </authorList>
    </citation>
    <scope>NUCLEOTIDE SEQUENCE</scope>
    <source>
        <strain evidence="1">CBS 578.67</strain>
    </source>
</reference>
<evidence type="ECO:0000313" key="2">
    <source>
        <dbReference type="EMBL" id="VFT88585.1"/>
    </source>
</evidence>
<evidence type="ECO:0000313" key="1">
    <source>
        <dbReference type="EMBL" id="KAF0697600.1"/>
    </source>
</evidence>
<keyword evidence="3" id="KW-1185">Reference proteome</keyword>
<gene>
    <name evidence="2" type="primary">Aste57867_11728</name>
    <name evidence="1" type="ORF">As57867_011684</name>
    <name evidence="2" type="ORF">ASTE57867_11728</name>
</gene>
<sequence length="713" mass="80850">MMTNPSVLLPPASRPPILGLTLGFFKYLVTQHGGRDAFEGLSTADVCFQIVVPFTASTQLSLVDHVHRQVGDQYVKPASWFVSHAWSYAYLDVVDALTAFFDEQDEVVGDDVAVWFCMFNNNQHLVRNQIQPFEFWVDSFQSALKAIKNVVMVLSPWNNPTTLTRMWCVFEIYVAIATDARFEVAMAKTQKQAFLEDIEHDEAHFNKMLGTIKSEQSQTAVASDSDNITRLMQDAKISFTDLDRMLFNVLEDWMIRTLQVQIDGSVSAEKAKWLYVKASVICDKGHYDLAKQCLHDALHIYRSDFHGHNVDMWKAVRIFASIEAAVGQSAPVWEPMFQDALSHQMELLGDDHYDTLLTMLEFGGAYRAYGMLDQAYPLIQECYERCNRVFGDTKEMTLIAMGFIGSCYFQERKYPDAEVVLVECLDRWRRAGGQDSPYSQRTASSVAAVYSKQGKLTAAKDMFEAIYEGRCRTLGVDHEQTWQCFRNLGVMHFKVGQYDASRRILADCLDSSSRLHQSKHHQLNCILALGLLNVCCGNLEPAYGQIKTALDGFREIYSPTHTEAQSALLSLCYYFNETMACQSHAELDGLEAELKQANQFLDAWAGDNCHGCYVPIQGSYFACAECPNYTLRFCRSCVALIKPSCFCDHGSSLASFIPPARLLQEKRLTLLAQEVKWPEYNTQYQVYAEFCSINHVPEAERLHCVTPRSIPRL</sequence>
<proteinExistence type="predicted"/>
<protein>
    <submittedName>
        <fullName evidence="2">Aste57867_11728 protein</fullName>
    </submittedName>
</protein>
<dbReference type="SUPFAM" id="SSF48452">
    <property type="entry name" value="TPR-like"/>
    <property type="match status" value="2"/>
</dbReference>
<accession>A0A485KUB2</accession>
<organism evidence="2 3">
    <name type="scientific">Aphanomyces stellatus</name>
    <dbReference type="NCBI Taxonomy" id="120398"/>
    <lineage>
        <taxon>Eukaryota</taxon>
        <taxon>Sar</taxon>
        <taxon>Stramenopiles</taxon>
        <taxon>Oomycota</taxon>
        <taxon>Saprolegniomycetes</taxon>
        <taxon>Saprolegniales</taxon>
        <taxon>Verrucalvaceae</taxon>
        <taxon>Aphanomyces</taxon>
    </lineage>
</organism>
<dbReference type="InterPro" id="IPR011990">
    <property type="entry name" value="TPR-like_helical_dom_sf"/>
</dbReference>
<dbReference type="InterPro" id="IPR053137">
    <property type="entry name" value="NLR-like"/>
</dbReference>
<dbReference type="AlphaFoldDB" id="A0A485KUB2"/>
<dbReference type="PANTHER" id="PTHR46082:SF6">
    <property type="entry name" value="AAA+ ATPASE DOMAIN-CONTAINING PROTEIN-RELATED"/>
    <property type="match status" value="1"/>
</dbReference>
<name>A0A485KUB2_9STRA</name>
<dbReference type="EMBL" id="VJMH01005301">
    <property type="protein sequence ID" value="KAF0697600.1"/>
    <property type="molecule type" value="Genomic_DNA"/>
</dbReference>
<dbReference type="Gene3D" id="1.25.40.10">
    <property type="entry name" value="Tetratricopeptide repeat domain"/>
    <property type="match status" value="2"/>
</dbReference>
<dbReference type="OrthoDB" id="418624at2759"/>
<dbReference type="EMBL" id="CAADRA010005322">
    <property type="protein sequence ID" value="VFT88585.1"/>
    <property type="molecule type" value="Genomic_DNA"/>
</dbReference>
<evidence type="ECO:0000313" key="3">
    <source>
        <dbReference type="Proteomes" id="UP000332933"/>
    </source>
</evidence>
<dbReference type="Proteomes" id="UP000332933">
    <property type="component" value="Unassembled WGS sequence"/>
</dbReference>
<dbReference type="PANTHER" id="PTHR46082">
    <property type="entry name" value="ATP/GTP-BINDING PROTEIN-RELATED"/>
    <property type="match status" value="1"/>
</dbReference>
<dbReference type="Pfam" id="PF13424">
    <property type="entry name" value="TPR_12"/>
    <property type="match status" value="1"/>
</dbReference>